<proteinExistence type="predicted"/>
<evidence type="ECO:0000313" key="2">
    <source>
        <dbReference type="Proteomes" id="UP000494165"/>
    </source>
</evidence>
<dbReference type="EMBL" id="CADEPI010000540">
    <property type="protein sequence ID" value="CAB3387137.1"/>
    <property type="molecule type" value="Genomic_DNA"/>
</dbReference>
<name>A0A8S1DXI9_9INSE</name>
<comment type="caution">
    <text evidence="1">The sequence shown here is derived from an EMBL/GenBank/DDBJ whole genome shotgun (WGS) entry which is preliminary data.</text>
</comment>
<sequence length="78" mass="9112">MLWSNEVLKICQQQEKNGTSKTFYLVIIFCYVLDMYKHCCPVGMKLMEPETTMDFILLRDLSTYFHVAFVGETRSSST</sequence>
<dbReference type="AlphaFoldDB" id="A0A8S1DXI9"/>
<gene>
    <name evidence="1" type="ORF">CLODIP_2_CD02666</name>
</gene>
<reference evidence="1 2" key="1">
    <citation type="submission" date="2020-04" db="EMBL/GenBank/DDBJ databases">
        <authorList>
            <person name="Alioto T."/>
            <person name="Alioto T."/>
            <person name="Gomez Garrido J."/>
        </authorList>
    </citation>
    <scope>NUCLEOTIDE SEQUENCE [LARGE SCALE GENOMIC DNA]</scope>
</reference>
<organism evidence="1 2">
    <name type="scientific">Cloeon dipterum</name>
    <dbReference type="NCBI Taxonomy" id="197152"/>
    <lineage>
        <taxon>Eukaryota</taxon>
        <taxon>Metazoa</taxon>
        <taxon>Ecdysozoa</taxon>
        <taxon>Arthropoda</taxon>
        <taxon>Hexapoda</taxon>
        <taxon>Insecta</taxon>
        <taxon>Pterygota</taxon>
        <taxon>Palaeoptera</taxon>
        <taxon>Ephemeroptera</taxon>
        <taxon>Pisciforma</taxon>
        <taxon>Baetidae</taxon>
        <taxon>Cloeon</taxon>
    </lineage>
</organism>
<accession>A0A8S1DXI9</accession>
<keyword evidence="2" id="KW-1185">Reference proteome</keyword>
<protein>
    <submittedName>
        <fullName evidence="1">Uncharacterized protein</fullName>
    </submittedName>
</protein>
<evidence type="ECO:0000313" key="1">
    <source>
        <dbReference type="EMBL" id="CAB3387137.1"/>
    </source>
</evidence>
<dbReference type="Proteomes" id="UP000494165">
    <property type="component" value="Unassembled WGS sequence"/>
</dbReference>